<dbReference type="EMBL" id="UYRV01005214">
    <property type="protein sequence ID" value="VDK52398.1"/>
    <property type="molecule type" value="Genomic_DNA"/>
</dbReference>
<evidence type="ECO:0000313" key="4">
    <source>
        <dbReference type="Proteomes" id="UP000271889"/>
    </source>
</evidence>
<reference evidence="3 4" key="1">
    <citation type="submission" date="2018-11" db="EMBL/GenBank/DDBJ databases">
        <authorList>
            <consortium name="Pathogen Informatics"/>
        </authorList>
    </citation>
    <scope>NUCLEOTIDE SEQUENCE [LARGE SCALE GENOMIC DNA]</scope>
</reference>
<dbReference type="Gene3D" id="1.10.1380.10">
    <property type="entry name" value="Neutral endopeptidase , domain2"/>
    <property type="match status" value="1"/>
</dbReference>
<organism evidence="3 4">
    <name type="scientific">Cylicostephanus goldi</name>
    <name type="common">Nematode worm</name>
    <dbReference type="NCBI Taxonomy" id="71465"/>
    <lineage>
        <taxon>Eukaryota</taxon>
        <taxon>Metazoa</taxon>
        <taxon>Ecdysozoa</taxon>
        <taxon>Nematoda</taxon>
        <taxon>Chromadorea</taxon>
        <taxon>Rhabditida</taxon>
        <taxon>Rhabditina</taxon>
        <taxon>Rhabditomorpha</taxon>
        <taxon>Strongyloidea</taxon>
        <taxon>Strongylidae</taxon>
        <taxon>Cylicostephanus</taxon>
    </lineage>
</organism>
<dbReference type="OrthoDB" id="6475849at2759"/>
<dbReference type="InterPro" id="IPR042089">
    <property type="entry name" value="Peptidase_M13_dom_2"/>
</dbReference>
<sequence>MYGQQQKAPRWKDCIVHTMERLEHMQYATSAIYIRKAFDQESKNVTLEMIDDLQEVFHEILTTSDWMDNQTKASALDKANQMLRQIAYPDFILDDEKLDAYYDSLDVHGTDSYTDMLEKVARWGIEYAFKKLMRPVDRSEYNFNSAIVNAYYSPTSNTISQTTDLF</sequence>
<dbReference type="GO" id="GO:0005886">
    <property type="term" value="C:plasma membrane"/>
    <property type="evidence" value="ECO:0007669"/>
    <property type="project" value="TreeGrafter"/>
</dbReference>
<proteinExistence type="inferred from homology"/>
<evidence type="ECO:0000313" key="3">
    <source>
        <dbReference type="EMBL" id="VDK52398.1"/>
    </source>
</evidence>
<dbReference type="Proteomes" id="UP000271889">
    <property type="component" value="Unassembled WGS sequence"/>
</dbReference>
<dbReference type="PANTHER" id="PTHR11733:SF237">
    <property type="entry name" value="NEPRILYSIN-LIKE 4"/>
    <property type="match status" value="1"/>
</dbReference>
<dbReference type="AlphaFoldDB" id="A0A3P6SEX6"/>
<gene>
    <name evidence="3" type="ORF">CGOC_LOCUS2350</name>
</gene>
<dbReference type="Gene3D" id="3.40.390.10">
    <property type="entry name" value="Collagenase (Catalytic Domain)"/>
    <property type="match status" value="1"/>
</dbReference>
<accession>A0A3P6SEX6</accession>
<dbReference type="PANTHER" id="PTHR11733">
    <property type="entry name" value="ZINC METALLOPROTEASE FAMILY M13 NEPRILYSIN-RELATED"/>
    <property type="match status" value="1"/>
</dbReference>
<evidence type="ECO:0000256" key="1">
    <source>
        <dbReference type="ARBA" id="ARBA00007357"/>
    </source>
</evidence>
<dbReference type="SUPFAM" id="SSF55486">
    <property type="entry name" value="Metalloproteases ('zincins'), catalytic domain"/>
    <property type="match status" value="1"/>
</dbReference>
<dbReference type="GO" id="GO:0016485">
    <property type="term" value="P:protein processing"/>
    <property type="evidence" value="ECO:0007669"/>
    <property type="project" value="TreeGrafter"/>
</dbReference>
<dbReference type="GO" id="GO:0004222">
    <property type="term" value="F:metalloendopeptidase activity"/>
    <property type="evidence" value="ECO:0007669"/>
    <property type="project" value="InterPro"/>
</dbReference>
<dbReference type="Pfam" id="PF05649">
    <property type="entry name" value="Peptidase_M13_N"/>
    <property type="match status" value="1"/>
</dbReference>
<keyword evidence="4" id="KW-1185">Reference proteome</keyword>
<evidence type="ECO:0000259" key="2">
    <source>
        <dbReference type="Pfam" id="PF05649"/>
    </source>
</evidence>
<protein>
    <recommendedName>
        <fullName evidence="2">Peptidase M13 N-terminal domain-containing protein</fullName>
    </recommendedName>
</protein>
<comment type="similarity">
    <text evidence="1">Belongs to the peptidase M13 family.</text>
</comment>
<dbReference type="PROSITE" id="PS51885">
    <property type="entry name" value="NEPRILYSIN"/>
    <property type="match status" value="1"/>
</dbReference>
<dbReference type="InterPro" id="IPR008753">
    <property type="entry name" value="Peptidase_M13_N"/>
</dbReference>
<feature type="non-terminal residue" evidence="3">
    <location>
        <position position="166"/>
    </location>
</feature>
<feature type="domain" description="Peptidase M13 N-terminal" evidence="2">
    <location>
        <begin position="1"/>
        <end position="89"/>
    </location>
</feature>
<dbReference type="InterPro" id="IPR024079">
    <property type="entry name" value="MetalloPept_cat_dom_sf"/>
</dbReference>
<dbReference type="InterPro" id="IPR000718">
    <property type="entry name" value="Peptidase_M13"/>
</dbReference>
<name>A0A3P6SEX6_CYLGO</name>